<dbReference type="InterPro" id="IPR002126">
    <property type="entry name" value="Cadherin-like_dom"/>
</dbReference>
<dbReference type="PROSITE" id="PS50268">
    <property type="entry name" value="CADHERIN_2"/>
    <property type="match status" value="1"/>
</dbReference>
<feature type="domain" description="Cadherin" evidence="12">
    <location>
        <begin position="31"/>
        <end position="107"/>
    </location>
</feature>
<dbReference type="GO" id="GO:0005509">
    <property type="term" value="F:calcium ion binding"/>
    <property type="evidence" value="ECO:0007669"/>
    <property type="project" value="UniProtKB-UniRule"/>
</dbReference>
<reference evidence="13 14" key="1">
    <citation type="journal article" date="2019" name="Commun. Biol.">
        <title>The bagworm genome reveals a unique fibroin gene that provides high tensile strength.</title>
        <authorList>
            <person name="Kono N."/>
            <person name="Nakamura H."/>
            <person name="Ohtoshi R."/>
            <person name="Tomita M."/>
            <person name="Numata K."/>
            <person name="Arakawa K."/>
        </authorList>
    </citation>
    <scope>NUCLEOTIDE SEQUENCE [LARGE SCALE GENOMIC DNA]</scope>
</reference>
<dbReference type="Gene3D" id="2.60.40.60">
    <property type="entry name" value="Cadherins"/>
    <property type="match status" value="1"/>
</dbReference>
<keyword evidence="8" id="KW-0472">Membrane</keyword>
<feature type="region of interest" description="Disordered" evidence="11">
    <location>
        <begin position="158"/>
        <end position="178"/>
    </location>
</feature>
<evidence type="ECO:0000256" key="4">
    <source>
        <dbReference type="ARBA" id="ARBA00022729"/>
    </source>
</evidence>
<comment type="caution">
    <text evidence="13">The sequence shown here is derived from an EMBL/GenBank/DDBJ whole genome shotgun (WGS) entry which is preliminary data.</text>
</comment>
<keyword evidence="6 10" id="KW-0106">Calcium</keyword>
<dbReference type="InterPro" id="IPR015919">
    <property type="entry name" value="Cadherin-like_sf"/>
</dbReference>
<evidence type="ECO:0000256" key="8">
    <source>
        <dbReference type="ARBA" id="ARBA00023136"/>
    </source>
</evidence>
<dbReference type="PANTHER" id="PTHR24026:SF126">
    <property type="entry name" value="PROTOCADHERIN FAT 4"/>
    <property type="match status" value="1"/>
</dbReference>
<keyword evidence="3" id="KW-0812">Transmembrane</keyword>
<gene>
    <name evidence="13" type="primary">ft</name>
    <name evidence="13" type="ORF">EVAR_33303_1</name>
</gene>
<dbReference type="PANTHER" id="PTHR24026">
    <property type="entry name" value="FAT ATYPICAL CADHERIN-RELATED"/>
    <property type="match status" value="1"/>
</dbReference>
<evidence type="ECO:0000256" key="6">
    <source>
        <dbReference type="ARBA" id="ARBA00022837"/>
    </source>
</evidence>
<comment type="subcellular location">
    <subcellularLocation>
        <location evidence="1">Membrane</location>
        <topology evidence="1">Single-pass membrane protein</topology>
    </subcellularLocation>
</comment>
<dbReference type="Pfam" id="PF00028">
    <property type="entry name" value="Cadherin"/>
    <property type="match status" value="1"/>
</dbReference>
<evidence type="ECO:0000256" key="10">
    <source>
        <dbReference type="PROSITE-ProRule" id="PRU00043"/>
    </source>
</evidence>
<evidence type="ECO:0000256" key="5">
    <source>
        <dbReference type="ARBA" id="ARBA00022737"/>
    </source>
</evidence>
<evidence type="ECO:0000313" key="13">
    <source>
        <dbReference type="EMBL" id="GBP49669.1"/>
    </source>
</evidence>
<keyword evidence="7" id="KW-1133">Transmembrane helix</keyword>
<evidence type="ECO:0000256" key="11">
    <source>
        <dbReference type="SAM" id="MobiDB-lite"/>
    </source>
</evidence>
<accession>A0A4C1WH34</accession>
<keyword evidence="2" id="KW-0245">EGF-like domain</keyword>
<evidence type="ECO:0000256" key="1">
    <source>
        <dbReference type="ARBA" id="ARBA00004167"/>
    </source>
</evidence>
<dbReference type="GO" id="GO:0007156">
    <property type="term" value="P:homophilic cell adhesion via plasma membrane adhesion molecules"/>
    <property type="evidence" value="ECO:0007669"/>
    <property type="project" value="InterPro"/>
</dbReference>
<protein>
    <submittedName>
        <fullName evidence="13">Cadherin-related tumor suppressor</fullName>
    </submittedName>
</protein>
<dbReference type="SUPFAM" id="SSF49313">
    <property type="entry name" value="Cadherin-like"/>
    <property type="match status" value="1"/>
</dbReference>
<dbReference type="OrthoDB" id="6252479at2759"/>
<feature type="compositionally biased region" description="Basic residues" evidence="11">
    <location>
        <begin position="166"/>
        <end position="175"/>
    </location>
</feature>
<keyword evidence="9" id="KW-1015">Disulfide bond</keyword>
<name>A0A4C1WH34_EUMVA</name>
<dbReference type="CDD" id="cd11304">
    <property type="entry name" value="Cadherin_repeat"/>
    <property type="match status" value="1"/>
</dbReference>
<proteinExistence type="predicted"/>
<evidence type="ECO:0000256" key="2">
    <source>
        <dbReference type="ARBA" id="ARBA00022536"/>
    </source>
</evidence>
<sequence>MKSTSLVFYFDQLTVGFDFVTDTNDNPPMFQESAYSFDINENAARGSIVGRVSAADLDHGANAQLTYALVSDWANDVFSLNPHTGVFTLTSRLDYEERQLGHVVVVVGVKCFDGVCAATGGSGTVAETHALIRMRGNACRSENIADVTPGAARRRLSRLESAARGQRPRRGRSRGYARPVNFNNYLPPPRRLIRLPLLKALV</sequence>
<keyword evidence="5" id="KW-0677">Repeat</keyword>
<evidence type="ECO:0000256" key="3">
    <source>
        <dbReference type="ARBA" id="ARBA00022692"/>
    </source>
</evidence>
<evidence type="ECO:0000256" key="7">
    <source>
        <dbReference type="ARBA" id="ARBA00022989"/>
    </source>
</evidence>
<dbReference type="STRING" id="151549.A0A4C1WH34"/>
<evidence type="ECO:0000259" key="12">
    <source>
        <dbReference type="PROSITE" id="PS50268"/>
    </source>
</evidence>
<dbReference type="GO" id="GO:0005886">
    <property type="term" value="C:plasma membrane"/>
    <property type="evidence" value="ECO:0007669"/>
    <property type="project" value="UniProtKB-SubCell"/>
</dbReference>
<evidence type="ECO:0000313" key="14">
    <source>
        <dbReference type="Proteomes" id="UP000299102"/>
    </source>
</evidence>
<dbReference type="AlphaFoldDB" id="A0A4C1WH34"/>
<keyword evidence="14" id="KW-1185">Reference proteome</keyword>
<dbReference type="Proteomes" id="UP000299102">
    <property type="component" value="Unassembled WGS sequence"/>
</dbReference>
<organism evidence="13 14">
    <name type="scientific">Eumeta variegata</name>
    <name type="common">Bagworm moth</name>
    <name type="synonym">Eumeta japonica</name>
    <dbReference type="NCBI Taxonomy" id="151549"/>
    <lineage>
        <taxon>Eukaryota</taxon>
        <taxon>Metazoa</taxon>
        <taxon>Ecdysozoa</taxon>
        <taxon>Arthropoda</taxon>
        <taxon>Hexapoda</taxon>
        <taxon>Insecta</taxon>
        <taxon>Pterygota</taxon>
        <taxon>Neoptera</taxon>
        <taxon>Endopterygota</taxon>
        <taxon>Lepidoptera</taxon>
        <taxon>Glossata</taxon>
        <taxon>Ditrysia</taxon>
        <taxon>Tineoidea</taxon>
        <taxon>Psychidae</taxon>
        <taxon>Oiketicinae</taxon>
        <taxon>Eumeta</taxon>
    </lineage>
</organism>
<dbReference type="EMBL" id="BGZK01000550">
    <property type="protein sequence ID" value="GBP49669.1"/>
    <property type="molecule type" value="Genomic_DNA"/>
</dbReference>
<evidence type="ECO:0000256" key="9">
    <source>
        <dbReference type="ARBA" id="ARBA00023157"/>
    </source>
</evidence>
<keyword evidence="4" id="KW-0732">Signal</keyword>
<dbReference type="FunFam" id="2.60.40.60:FF:000058">
    <property type="entry name" value="FAT atypical cadherin 3"/>
    <property type="match status" value="1"/>
</dbReference>